<dbReference type="InterPro" id="IPR029058">
    <property type="entry name" value="AB_hydrolase_fold"/>
</dbReference>
<dbReference type="RefSeq" id="WP_213792733.1">
    <property type="nucleotide sequence ID" value="NZ_JAAMFJ010000001.1"/>
</dbReference>
<dbReference type="Gene3D" id="3.40.50.1820">
    <property type="entry name" value="alpha/beta hydrolase"/>
    <property type="match status" value="1"/>
</dbReference>
<accession>A0ABS5QTD1</accession>
<dbReference type="SUPFAM" id="SSF53474">
    <property type="entry name" value="alpha/beta-Hydrolases"/>
    <property type="match status" value="1"/>
</dbReference>
<evidence type="ECO:0000313" key="2">
    <source>
        <dbReference type="Proteomes" id="UP000735205"/>
    </source>
</evidence>
<sequence length="512" mass="57360">MAEAMAILQIGKTDLTAGLSRPTLAASYCKTVDLPVFLAGQKNPKKLSYDYVLLTDDGLDSALLARQIRDWPAYRVLYTGSFGTFSPAVQAALHDRGAFFLEEEEKAALADRIEGDLYQGQVGFATRFSEDQFEPADNYAWHWQRAGRFQSKVSGDFGKDYQQIGTLKTFPGDFQPGQENLIYLDYESTGDVEVALSYVFFQNGGLQSLKLFENPDAKHLPTVRAPKDYQDYQIIVLAKGLGELTLKNLHQRKSRHGLGYFLPAGERLLTRNGEEVHAYFNPGQKKGPLVVCFAGTRLHVEGFEMMGPLDDLGYPYLLFTDTRAQGGAFMVGDADFEELVMARIAEAENVLGEKEEKTIFTGYSMGSYPAMYYAAKMKGQHFVIAKPIVHLGSFTGNGAFAHQGVNRDWPLDVRLVLTGRLDMQDNEALNQKLWSAFESVDWSTVQIDLFNMTQDDYDQGAAADLVDYWKTHGDQVGLKEETGFHEEKIDQMVAFLKKAIRKQAKEQEGGFY</sequence>
<protein>
    <submittedName>
        <fullName evidence="1">Accessory Sec system protein Asp2</fullName>
    </submittedName>
</protein>
<dbReference type="Proteomes" id="UP000735205">
    <property type="component" value="Unassembled WGS sequence"/>
</dbReference>
<dbReference type="Pfam" id="PF16929">
    <property type="entry name" value="Asp2"/>
    <property type="match status" value="1"/>
</dbReference>
<proteinExistence type="predicted"/>
<name>A0ABS5QTD1_9LACO</name>
<gene>
    <name evidence="1" type="primary">asp2</name>
    <name evidence="1" type="ORF">G6R28_02945</name>
</gene>
<dbReference type="EMBL" id="JAAMFJ010000001">
    <property type="protein sequence ID" value="MBS9336187.1"/>
    <property type="molecule type" value="Genomic_DNA"/>
</dbReference>
<reference evidence="1 2" key="1">
    <citation type="submission" date="2020-02" db="EMBL/GenBank/DDBJ databases">
        <title>Fructobacillus sp. isolated from paper mulberry of Taiwan.</title>
        <authorList>
            <person name="Lin S.-T."/>
        </authorList>
    </citation>
    <scope>NUCLEOTIDE SEQUENCE [LARGE SCALE GENOMIC DNA]</scope>
    <source>
        <strain evidence="1 2">M1-21</strain>
    </source>
</reference>
<keyword evidence="2" id="KW-1185">Reference proteome</keyword>
<dbReference type="InterPro" id="IPR022267">
    <property type="entry name" value="Asp2"/>
</dbReference>
<organism evidence="1 2">
    <name type="scientific">Fructobacillus papyrifericola</name>
    <dbReference type="NCBI Taxonomy" id="2713172"/>
    <lineage>
        <taxon>Bacteria</taxon>
        <taxon>Bacillati</taxon>
        <taxon>Bacillota</taxon>
        <taxon>Bacilli</taxon>
        <taxon>Lactobacillales</taxon>
        <taxon>Lactobacillaceae</taxon>
        <taxon>Fructobacillus</taxon>
    </lineage>
</organism>
<comment type="caution">
    <text evidence="1">The sequence shown here is derived from an EMBL/GenBank/DDBJ whole genome shotgun (WGS) entry which is preliminary data.</text>
</comment>
<dbReference type="NCBIfam" id="TIGR03712">
    <property type="entry name" value="acc_sec_asp2"/>
    <property type="match status" value="1"/>
</dbReference>
<evidence type="ECO:0000313" key="1">
    <source>
        <dbReference type="EMBL" id="MBS9336187.1"/>
    </source>
</evidence>